<proteinExistence type="predicted"/>
<reference evidence="3 5" key="2">
    <citation type="submission" date="2018-11" db="EMBL/GenBank/DDBJ databases">
        <authorList>
            <consortium name="Pathogen Informatics"/>
        </authorList>
    </citation>
    <scope>NUCLEOTIDE SEQUENCE [LARGE SCALE GENOMIC DNA]</scope>
</reference>
<dbReference type="GO" id="GO:0000976">
    <property type="term" value="F:transcription cis-regulatory region binding"/>
    <property type="evidence" value="ECO:0007669"/>
    <property type="project" value="TreeGrafter"/>
</dbReference>
<dbReference type="PANTHER" id="PTHR11269:SF16">
    <property type="entry name" value="PERIOD CIRCADIAN PROTEIN"/>
    <property type="match status" value="1"/>
</dbReference>
<evidence type="ECO:0000256" key="1">
    <source>
        <dbReference type="ARBA" id="ARBA00004123"/>
    </source>
</evidence>
<dbReference type="PANTHER" id="PTHR11269">
    <property type="entry name" value="PERIOD CIRCADIAN PROTEIN"/>
    <property type="match status" value="1"/>
</dbReference>
<evidence type="ECO:0000313" key="3">
    <source>
        <dbReference type="EMBL" id="VDN50640.1"/>
    </source>
</evidence>
<dbReference type="GO" id="GO:0000122">
    <property type="term" value="P:negative regulation of transcription by RNA polymerase II"/>
    <property type="evidence" value="ECO:0007669"/>
    <property type="project" value="TreeGrafter"/>
</dbReference>
<dbReference type="Proteomes" id="UP000274756">
    <property type="component" value="Unassembled WGS sequence"/>
</dbReference>
<accession>A0A0N4UDT2</accession>
<evidence type="ECO:0000256" key="2">
    <source>
        <dbReference type="ARBA" id="ARBA00023242"/>
    </source>
</evidence>
<dbReference type="GO" id="GO:0032922">
    <property type="term" value="P:circadian regulation of gene expression"/>
    <property type="evidence" value="ECO:0007669"/>
    <property type="project" value="TreeGrafter"/>
</dbReference>
<dbReference type="GO" id="GO:0001222">
    <property type="term" value="F:transcription corepressor binding"/>
    <property type="evidence" value="ECO:0007669"/>
    <property type="project" value="TreeGrafter"/>
</dbReference>
<comment type="subcellular location">
    <subcellularLocation>
        <location evidence="1">Nucleus</location>
    </subcellularLocation>
</comment>
<organism evidence="4 6">
    <name type="scientific">Dracunculus medinensis</name>
    <name type="common">Guinea worm</name>
    <dbReference type="NCBI Taxonomy" id="318479"/>
    <lineage>
        <taxon>Eukaryota</taxon>
        <taxon>Metazoa</taxon>
        <taxon>Ecdysozoa</taxon>
        <taxon>Nematoda</taxon>
        <taxon>Chromadorea</taxon>
        <taxon>Rhabditida</taxon>
        <taxon>Spirurina</taxon>
        <taxon>Dracunculoidea</taxon>
        <taxon>Dracunculidae</taxon>
        <taxon>Dracunculus</taxon>
    </lineage>
</organism>
<name>A0A0N4UDT2_DRAME</name>
<reference evidence="6" key="1">
    <citation type="submission" date="2017-02" db="UniProtKB">
        <authorList>
            <consortium name="WormBaseParasite"/>
        </authorList>
    </citation>
    <scope>IDENTIFICATION</scope>
</reference>
<dbReference type="OrthoDB" id="7788983at2759"/>
<dbReference type="GO" id="GO:0005737">
    <property type="term" value="C:cytoplasm"/>
    <property type="evidence" value="ECO:0007669"/>
    <property type="project" value="TreeGrafter"/>
</dbReference>
<sequence>MAQPLLYNRHLPKTIRRKRLEQYIRRIKRLVVDRIPHNELKGKLSTTEALAKAIEILQKTPKYLSEPTNLSPAHSWSDSSNVYKPSTDDDNWALPNDLNERFIASFRILLPEGKILESCINNNTGFTLKELENGGCIFALLSAQCRQALLNNVYIGTDKKRIYARILGSENLACELLCEFHRMKLGTSITCQVYILKLQSAYCPFKTVLPLTFFTEHSSRCCLTHLDSSVATYLGILPCEVINRSILFLLHPYDVFHLKNIHTDLVNFADSPIKGQRMRWIAANGSIVNTESEWYAQWNPWAKKLEKIVGRHTISEQPIGDANVFAEPKNQCIVKPMNENAIEIIALEIENISNSYSNDSNNNLKKMENFDTFMRCTVLDASQNFRGNVTPNLGTYIDNLVETLVINAKSPANKLANTEVISPVASPTDLSSASGSNILPLSYNQINCLENVHRLLKSQQRADESSETASGALRSCKFDAEPKSPVPLPELDEFARMPAIESEYSMPLTRELLQQHTKKWEQEYRNTWKKRLSMKRKNDLVVPVSSKIFRDNNCKPSTTQSAPASYTYARQDYWTSNSKDEYYRRLGPNPPPPPGHNFQITSIPLPPTLPLPEHRSAFHSVPPVINRCRSTKDLPQPINLSINGHFSISRAADLECRQQSVIRNISHHMHTGSIMVPCKKLPLDYFECSNLAMNDDHCLGQSNSLVQPRENCAARLVSLAHRVRQQQQHKHWQHQQQLQFKTNIQQSEAERCLTSPLSSLSSVKEATDALMLLQDASSQ</sequence>
<keyword evidence="5" id="KW-1185">Reference proteome</keyword>
<dbReference type="EMBL" id="UYYG01000005">
    <property type="protein sequence ID" value="VDN50640.1"/>
    <property type="molecule type" value="Genomic_DNA"/>
</dbReference>
<dbReference type="STRING" id="318479.A0A0N4UDT2"/>
<dbReference type="InterPro" id="IPR035965">
    <property type="entry name" value="PAS-like_dom_sf"/>
</dbReference>
<dbReference type="GO" id="GO:0043153">
    <property type="term" value="P:entrainment of circadian clock by photoperiod"/>
    <property type="evidence" value="ECO:0007669"/>
    <property type="project" value="TreeGrafter"/>
</dbReference>
<evidence type="ECO:0000313" key="5">
    <source>
        <dbReference type="Proteomes" id="UP000274756"/>
    </source>
</evidence>
<evidence type="ECO:0000313" key="4">
    <source>
        <dbReference type="Proteomes" id="UP000038040"/>
    </source>
</evidence>
<dbReference type="Proteomes" id="UP000038040">
    <property type="component" value="Unplaced"/>
</dbReference>
<gene>
    <name evidence="3" type="ORF">DME_LOCUS613</name>
</gene>
<protein>
    <submittedName>
        <fullName evidence="6">BHLH domain-containing protein</fullName>
    </submittedName>
</protein>
<dbReference type="GO" id="GO:0005634">
    <property type="term" value="C:nucleus"/>
    <property type="evidence" value="ECO:0007669"/>
    <property type="project" value="UniProtKB-SubCell"/>
</dbReference>
<dbReference type="CDD" id="cd00130">
    <property type="entry name" value="PAS"/>
    <property type="match status" value="1"/>
</dbReference>
<dbReference type="Gene3D" id="3.30.450.20">
    <property type="entry name" value="PAS domain"/>
    <property type="match status" value="1"/>
</dbReference>
<dbReference type="InterPro" id="IPR000014">
    <property type="entry name" value="PAS"/>
</dbReference>
<keyword evidence="2" id="KW-0539">Nucleus</keyword>
<dbReference type="InterPro" id="IPR050760">
    <property type="entry name" value="Period_circadian_regulator"/>
</dbReference>
<dbReference type="AlphaFoldDB" id="A0A0N4UDT2"/>
<dbReference type="SUPFAM" id="SSF55785">
    <property type="entry name" value="PYP-like sensor domain (PAS domain)"/>
    <property type="match status" value="1"/>
</dbReference>
<evidence type="ECO:0000313" key="6">
    <source>
        <dbReference type="WBParaSite" id="DME_0000550701-mRNA-1"/>
    </source>
</evidence>
<dbReference type="WBParaSite" id="DME_0000550701-mRNA-1">
    <property type="protein sequence ID" value="DME_0000550701-mRNA-1"/>
    <property type="gene ID" value="DME_0000550701"/>
</dbReference>